<organism evidence="2 3">
    <name type="scientific">Propionibacterium ruminifibrarum</name>
    <dbReference type="NCBI Taxonomy" id="1962131"/>
    <lineage>
        <taxon>Bacteria</taxon>
        <taxon>Bacillati</taxon>
        <taxon>Actinomycetota</taxon>
        <taxon>Actinomycetes</taxon>
        <taxon>Propionibacteriales</taxon>
        <taxon>Propionibacteriaceae</taxon>
        <taxon>Propionibacterium</taxon>
    </lineage>
</organism>
<dbReference type="GO" id="GO:0016301">
    <property type="term" value="F:kinase activity"/>
    <property type="evidence" value="ECO:0007669"/>
    <property type="project" value="InterPro"/>
</dbReference>
<keyword evidence="3" id="KW-1185">Reference proteome</keyword>
<dbReference type="InterPro" id="IPR003812">
    <property type="entry name" value="Fido"/>
</dbReference>
<name>A0A375HZU3_9ACTN</name>
<sequence>MTEFLTAEDLRALTDDLGVGPVRDLGLLESAAHRPTTSLWGQEAYPSLELKAAALMDSVVNTHPLVDGNERLGWLATLVFLDVNGVWIEAPDDDAYDLVIAVASGSAGLSEVAEALVTWSRSRNADDSWQV</sequence>
<evidence type="ECO:0000313" key="3">
    <source>
        <dbReference type="Proteomes" id="UP000265962"/>
    </source>
</evidence>
<accession>A0A375HZU3</accession>
<dbReference type="PROSITE" id="PS51459">
    <property type="entry name" value="FIDO"/>
    <property type="match status" value="1"/>
</dbReference>
<dbReference type="Pfam" id="PF02661">
    <property type="entry name" value="Fic"/>
    <property type="match status" value="1"/>
</dbReference>
<dbReference type="PANTHER" id="PTHR39426:SF1">
    <property type="entry name" value="HOMOLOGY TO DEATH-ON-CURING PROTEIN OF PHAGE P1"/>
    <property type="match status" value="1"/>
</dbReference>
<dbReference type="EMBL" id="OMOH01000001">
    <property type="protein sequence ID" value="SPF67281.1"/>
    <property type="molecule type" value="Genomic_DNA"/>
</dbReference>
<protein>
    <submittedName>
        <fullName evidence="2">Fido domain profile</fullName>
    </submittedName>
</protein>
<gene>
    <name evidence="2" type="ORF">PROPJV5_0293</name>
</gene>
<feature type="domain" description="Fido" evidence="1">
    <location>
        <begin position="5"/>
        <end position="122"/>
    </location>
</feature>
<dbReference type="AlphaFoldDB" id="A0A375HZU3"/>
<reference evidence="3" key="1">
    <citation type="submission" date="2018-02" db="EMBL/GenBank/DDBJ databases">
        <authorList>
            <person name="Hornung B."/>
        </authorList>
    </citation>
    <scope>NUCLEOTIDE SEQUENCE [LARGE SCALE GENOMIC DNA]</scope>
</reference>
<dbReference type="InterPro" id="IPR006440">
    <property type="entry name" value="Doc"/>
</dbReference>
<evidence type="ECO:0000259" key="1">
    <source>
        <dbReference type="PROSITE" id="PS51459"/>
    </source>
</evidence>
<dbReference type="RefSeq" id="WP_119714554.1">
    <property type="nucleotide sequence ID" value="NZ_OMOH01000001.1"/>
</dbReference>
<dbReference type="Gene3D" id="1.20.120.1870">
    <property type="entry name" value="Fic/DOC protein, Fido domain"/>
    <property type="match status" value="1"/>
</dbReference>
<evidence type="ECO:0000313" key="2">
    <source>
        <dbReference type="EMBL" id="SPF67281.1"/>
    </source>
</evidence>
<dbReference type="PANTHER" id="PTHR39426">
    <property type="entry name" value="HOMOLOGY TO DEATH-ON-CURING PROTEIN OF PHAGE P1"/>
    <property type="match status" value="1"/>
</dbReference>
<dbReference type="InterPro" id="IPR053737">
    <property type="entry name" value="Type_II_TA_Toxin"/>
</dbReference>
<proteinExistence type="predicted"/>
<dbReference type="Proteomes" id="UP000265962">
    <property type="component" value="Unassembled WGS sequence"/>
</dbReference>
<dbReference type="OrthoDB" id="9802752at2"/>